<dbReference type="EMBL" id="ACZI02000002">
    <property type="protein sequence ID" value="EFV12361.1"/>
    <property type="molecule type" value="Genomic_DNA"/>
</dbReference>
<sequence length="482" mass="49263">MVTRTVPRAALRKDGAKPNRTRVQNSTRDDASGLNPNALRVLRDVLVWSESRTAREPRSLFTVAFAPSGMLLGLVAAISLVALVSVDSDLQGAFGAIALMWLAVHQVPISIADNTLGALPLAPTAFVMLFVARISAQAASTRSTSRDLRQVLAAAMGGPLVITMILLATAKDAATVVPLNAPAPAPALAWVTGVHLVASGLGILWSRREAVGEALPSWGPAALQLGVRAGLWLFVLGGGLTVLNMVAHWARLASGFGAGSDGVGLVGVLLISALYFPNVMVSGTDVLLGATVRMGGTSIGLDHAQIGQLPLLPVFSPLVSWHFGKASFAALLVPALVGAWLGGECAGKARTVTASARSSAAAAGVAATLVLLVSAAVCGRVAVLGSWSVNLPLVWGAAFVLLAAPAVAVAVATTAPAALRERPEPAVVISPAREANSWAEGEDEAEEGAGEPAEAEPDASDEPAEHAAEEAEPEAEGEERAE</sequence>
<feature type="compositionally biased region" description="Acidic residues" evidence="1">
    <location>
        <begin position="470"/>
        <end position="482"/>
    </location>
</feature>
<feature type="transmembrane region" description="Helical" evidence="2">
    <location>
        <begin position="362"/>
        <end position="387"/>
    </location>
</feature>
<feature type="transmembrane region" description="Helical" evidence="2">
    <location>
        <begin position="148"/>
        <end position="167"/>
    </location>
</feature>
<feature type="region of interest" description="Disordered" evidence="1">
    <location>
        <begin position="429"/>
        <end position="482"/>
    </location>
</feature>
<dbReference type="HOGENOM" id="CLU_020665_3_0_11"/>
<keyword evidence="2" id="KW-1133">Transmembrane helix</keyword>
<gene>
    <name evidence="3" type="ORF">HMPREF9336_02771</name>
</gene>
<proteinExistence type="predicted"/>
<keyword evidence="4" id="KW-1185">Reference proteome</keyword>
<evidence type="ECO:0000313" key="4">
    <source>
        <dbReference type="Proteomes" id="UP000004816"/>
    </source>
</evidence>
<accession>E5XTE9</accession>
<protein>
    <submittedName>
        <fullName evidence="3">Uncharacterized protein</fullName>
    </submittedName>
</protein>
<reference evidence="3 4" key="1">
    <citation type="journal article" date="2011" name="Stand. Genomic Sci.">
        <title>High quality draft genome sequence of Segniliparus rugosus CDC 945(T)= (ATCC BAA-974(T)).</title>
        <authorList>
            <person name="Earl A.M."/>
            <person name="Desjardins C.A."/>
            <person name="Fitzgerald M.G."/>
            <person name="Arachchi H.M."/>
            <person name="Zeng Q."/>
            <person name="Mehta T."/>
            <person name="Griggs A."/>
            <person name="Birren B.W."/>
            <person name="Toney N.C."/>
            <person name="Carr J."/>
            <person name="Posey J."/>
            <person name="Butler W.R."/>
        </authorList>
    </citation>
    <scope>NUCLEOTIDE SEQUENCE [LARGE SCALE GENOMIC DNA]</scope>
    <source>
        <strain evidence="4">ATCC BAA-974 / DSM 45345 / CCUG 50838 / CIP 108380 / JCM 13579 / CDC 945</strain>
    </source>
</reference>
<feature type="transmembrane region" description="Helical" evidence="2">
    <location>
        <begin position="225"/>
        <end position="246"/>
    </location>
</feature>
<feature type="region of interest" description="Disordered" evidence="1">
    <location>
        <begin position="1"/>
        <end position="34"/>
    </location>
</feature>
<keyword evidence="2" id="KW-0472">Membrane</keyword>
<evidence type="ECO:0000256" key="2">
    <source>
        <dbReference type="SAM" id="Phobius"/>
    </source>
</evidence>
<feature type="transmembrane region" description="Helical" evidence="2">
    <location>
        <begin position="60"/>
        <end position="84"/>
    </location>
</feature>
<evidence type="ECO:0000256" key="1">
    <source>
        <dbReference type="SAM" id="MobiDB-lite"/>
    </source>
</evidence>
<evidence type="ECO:0000313" key="3">
    <source>
        <dbReference type="EMBL" id="EFV12361.1"/>
    </source>
</evidence>
<comment type="caution">
    <text evidence="3">The sequence shown here is derived from an EMBL/GenBank/DDBJ whole genome shotgun (WGS) entry which is preliminary data.</text>
</comment>
<feature type="transmembrane region" description="Helical" evidence="2">
    <location>
        <begin position="258"/>
        <end position="276"/>
    </location>
</feature>
<name>E5XTE9_SEGRC</name>
<dbReference type="AlphaFoldDB" id="E5XTE9"/>
<dbReference type="RefSeq" id="WP_007471336.1">
    <property type="nucleotide sequence ID" value="NZ_KI391953.1"/>
</dbReference>
<keyword evidence="2" id="KW-0812">Transmembrane</keyword>
<feature type="transmembrane region" description="Helical" evidence="2">
    <location>
        <begin position="319"/>
        <end position="341"/>
    </location>
</feature>
<dbReference type="InterPro" id="IPR045931">
    <property type="entry name" value="DUF6350"/>
</dbReference>
<feature type="transmembrane region" description="Helical" evidence="2">
    <location>
        <begin position="116"/>
        <end position="136"/>
    </location>
</feature>
<dbReference type="Pfam" id="PF19877">
    <property type="entry name" value="DUF6350"/>
    <property type="match status" value="1"/>
</dbReference>
<dbReference type="Proteomes" id="UP000004816">
    <property type="component" value="Unassembled WGS sequence"/>
</dbReference>
<feature type="transmembrane region" description="Helical" evidence="2">
    <location>
        <begin position="393"/>
        <end position="412"/>
    </location>
</feature>
<dbReference type="STRING" id="679197.HMPREF9336_02771"/>
<feature type="compositionally biased region" description="Acidic residues" evidence="1">
    <location>
        <begin position="440"/>
        <end position="462"/>
    </location>
</feature>
<organism evidence="3 4">
    <name type="scientific">Segniliparus rugosus (strain ATCC BAA-974 / DSM 45345 / CCUG 50838 / CIP 108380 / JCM 13579 / CDC 945)</name>
    <dbReference type="NCBI Taxonomy" id="679197"/>
    <lineage>
        <taxon>Bacteria</taxon>
        <taxon>Bacillati</taxon>
        <taxon>Actinomycetota</taxon>
        <taxon>Actinomycetes</taxon>
        <taxon>Mycobacteriales</taxon>
        <taxon>Segniliparaceae</taxon>
        <taxon>Segniliparus</taxon>
    </lineage>
</organism>